<dbReference type="Proteomes" id="UP000887576">
    <property type="component" value="Unplaced"/>
</dbReference>
<dbReference type="WBParaSite" id="JU765_v2.g12536.t1">
    <property type="protein sequence ID" value="JU765_v2.g12536.t1"/>
    <property type="gene ID" value="JU765_v2.g12536"/>
</dbReference>
<evidence type="ECO:0000313" key="1">
    <source>
        <dbReference type="Proteomes" id="UP000887576"/>
    </source>
</evidence>
<protein>
    <submittedName>
        <fullName evidence="2">Uncharacterized protein</fullName>
    </submittedName>
</protein>
<sequence length="67" mass="7490">MNITCQKFFEGKSLLMIDKKICNDPEQCLSYTGMLVEHFNGHVRYGAAIALGIACAGSGYKQHIFYI</sequence>
<reference evidence="2" key="1">
    <citation type="submission" date="2022-11" db="UniProtKB">
        <authorList>
            <consortium name="WormBaseParasite"/>
        </authorList>
    </citation>
    <scope>IDENTIFICATION</scope>
</reference>
<evidence type="ECO:0000313" key="2">
    <source>
        <dbReference type="WBParaSite" id="JU765_v2.g12536.t1"/>
    </source>
</evidence>
<proteinExistence type="predicted"/>
<accession>A0AC34Q359</accession>
<name>A0AC34Q359_9BILA</name>
<organism evidence="1 2">
    <name type="scientific">Panagrolaimus sp. JU765</name>
    <dbReference type="NCBI Taxonomy" id="591449"/>
    <lineage>
        <taxon>Eukaryota</taxon>
        <taxon>Metazoa</taxon>
        <taxon>Ecdysozoa</taxon>
        <taxon>Nematoda</taxon>
        <taxon>Chromadorea</taxon>
        <taxon>Rhabditida</taxon>
        <taxon>Tylenchina</taxon>
        <taxon>Panagrolaimomorpha</taxon>
        <taxon>Panagrolaimoidea</taxon>
        <taxon>Panagrolaimidae</taxon>
        <taxon>Panagrolaimus</taxon>
    </lineage>
</organism>